<protein>
    <submittedName>
        <fullName evidence="2">Uncharacterized protein</fullName>
    </submittedName>
</protein>
<evidence type="ECO:0000313" key="2">
    <source>
        <dbReference type="WBParaSite" id="Csp11.Scaffold592.g5155.t1"/>
    </source>
</evidence>
<dbReference type="AlphaFoldDB" id="A0A1I7TEI2"/>
<dbReference type="Proteomes" id="UP000095282">
    <property type="component" value="Unplaced"/>
</dbReference>
<evidence type="ECO:0000313" key="1">
    <source>
        <dbReference type="Proteomes" id="UP000095282"/>
    </source>
</evidence>
<dbReference type="eggNOG" id="ENOG502TI71">
    <property type="taxonomic scope" value="Eukaryota"/>
</dbReference>
<keyword evidence="1" id="KW-1185">Reference proteome</keyword>
<proteinExistence type="predicted"/>
<name>A0A1I7TEI2_9PELO</name>
<dbReference type="WBParaSite" id="Csp11.Scaffold592.g5155.t1">
    <property type="protein sequence ID" value="Csp11.Scaffold592.g5155.t1"/>
    <property type="gene ID" value="Csp11.Scaffold592.g5155"/>
</dbReference>
<sequence length="170" mass="19526">MVETVKTRGINWERSIIASFLSSVIDILKGFPILDSLLISFLLREEDPKQLMRRSVDISSARIPFRFNIPSEATFFVFSLIVSTTRHMSIKILFEQIEQSTHHILTDCDLQSVTIRKEEHGLKEEKKKVLYRDEGVGTDVETEHKCVGPSILKVNVATKYEFQKLNATQN</sequence>
<organism evidence="1 2">
    <name type="scientific">Caenorhabditis tropicalis</name>
    <dbReference type="NCBI Taxonomy" id="1561998"/>
    <lineage>
        <taxon>Eukaryota</taxon>
        <taxon>Metazoa</taxon>
        <taxon>Ecdysozoa</taxon>
        <taxon>Nematoda</taxon>
        <taxon>Chromadorea</taxon>
        <taxon>Rhabditida</taxon>
        <taxon>Rhabditina</taxon>
        <taxon>Rhabditomorpha</taxon>
        <taxon>Rhabditoidea</taxon>
        <taxon>Rhabditidae</taxon>
        <taxon>Peloderinae</taxon>
        <taxon>Caenorhabditis</taxon>
    </lineage>
</organism>
<accession>A0A1I7TEI2</accession>
<reference evidence="2" key="1">
    <citation type="submission" date="2016-11" db="UniProtKB">
        <authorList>
            <consortium name="WormBaseParasite"/>
        </authorList>
    </citation>
    <scope>IDENTIFICATION</scope>
</reference>